<dbReference type="PANTHER" id="PTHR38248">
    <property type="entry name" value="FUNK1 6"/>
    <property type="match status" value="1"/>
</dbReference>
<dbReference type="EMBL" id="JARJCN010000103">
    <property type="protein sequence ID" value="KAJ7075106.1"/>
    <property type="molecule type" value="Genomic_DNA"/>
</dbReference>
<evidence type="ECO:0000259" key="2">
    <source>
        <dbReference type="Pfam" id="PF17667"/>
    </source>
</evidence>
<proteinExistence type="predicted"/>
<comment type="caution">
    <text evidence="3">The sequence shown here is derived from an EMBL/GenBank/DDBJ whole genome shotgun (WGS) entry which is preliminary data.</text>
</comment>
<feature type="region of interest" description="Disordered" evidence="1">
    <location>
        <begin position="1"/>
        <end position="26"/>
    </location>
</feature>
<dbReference type="AlphaFoldDB" id="A0AAD6TR57"/>
<feature type="compositionally biased region" description="Basic residues" evidence="1">
    <location>
        <begin position="71"/>
        <end position="81"/>
    </location>
</feature>
<keyword evidence="4" id="KW-1185">Reference proteome</keyword>
<name>A0AAD6TR57_9AGAR</name>
<dbReference type="InterPro" id="IPR008266">
    <property type="entry name" value="Tyr_kinase_AS"/>
</dbReference>
<feature type="region of interest" description="Disordered" evidence="1">
    <location>
        <begin position="46"/>
        <end position="86"/>
    </location>
</feature>
<organism evidence="3 4">
    <name type="scientific">Mycena belliarum</name>
    <dbReference type="NCBI Taxonomy" id="1033014"/>
    <lineage>
        <taxon>Eukaryota</taxon>
        <taxon>Fungi</taxon>
        <taxon>Dikarya</taxon>
        <taxon>Basidiomycota</taxon>
        <taxon>Agaricomycotina</taxon>
        <taxon>Agaricomycetes</taxon>
        <taxon>Agaricomycetidae</taxon>
        <taxon>Agaricales</taxon>
        <taxon>Marasmiineae</taxon>
        <taxon>Mycenaceae</taxon>
        <taxon>Mycena</taxon>
    </lineage>
</organism>
<dbReference type="Gene3D" id="1.10.510.10">
    <property type="entry name" value="Transferase(Phosphotransferase) domain 1"/>
    <property type="match status" value="1"/>
</dbReference>
<evidence type="ECO:0000256" key="1">
    <source>
        <dbReference type="SAM" id="MobiDB-lite"/>
    </source>
</evidence>
<dbReference type="GO" id="GO:0004672">
    <property type="term" value="F:protein kinase activity"/>
    <property type="evidence" value="ECO:0007669"/>
    <property type="project" value="InterPro"/>
</dbReference>
<reference evidence="3" key="1">
    <citation type="submission" date="2023-03" db="EMBL/GenBank/DDBJ databases">
        <title>Massive genome expansion in bonnet fungi (Mycena s.s.) driven by repeated elements and novel gene families across ecological guilds.</title>
        <authorList>
            <consortium name="Lawrence Berkeley National Laboratory"/>
            <person name="Harder C.B."/>
            <person name="Miyauchi S."/>
            <person name="Viragh M."/>
            <person name="Kuo A."/>
            <person name="Thoen E."/>
            <person name="Andreopoulos B."/>
            <person name="Lu D."/>
            <person name="Skrede I."/>
            <person name="Drula E."/>
            <person name="Henrissat B."/>
            <person name="Morin E."/>
            <person name="Kohler A."/>
            <person name="Barry K."/>
            <person name="LaButti K."/>
            <person name="Morin E."/>
            <person name="Salamov A."/>
            <person name="Lipzen A."/>
            <person name="Mereny Z."/>
            <person name="Hegedus B."/>
            <person name="Baldrian P."/>
            <person name="Stursova M."/>
            <person name="Weitz H."/>
            <person name="Taylor A."/>
            <person name="Grigoriev I.V."/>
            <person name="Nagy L.G."/>
            <person name="Martin F."/>
            <person name="Kauserud H."/>
        </authorList>
    </citation>
    <scope>NUCLEOTIDE SEQUENCE</scope>
    <source>
        <strain evidence="3">CBHHK173m</strain>
    </source>
</reference>
<dbReference type="InterPro" id="IPR040976">
    <property type="entry name" value="Pkinase_fungal"/>
</dbReference>
<evidence type="ECO:0000313" key="3">
    <source>
        <dbReference type="EMBL" id="KAJ7075106.1"/>
    </source>
</evidence>
<dbReference type="Pfam" id="PF17667">
    <property type="entry name" value="Pkinase_fungal"/>
    <property type="match status" value="2"/>
</dbReference>
<dbReference type="SUPFAM" id="SSF56112">
    <property type="entry name" value="Protein kinase-like (PK-like)"/>
    <property type="match status" value="1"/>
</dbReference>
<feature type="region of interest" description="Disordered" evidence="1">
    <location>
        <begin position="685"/>
        <end position="763"/>
    </location>
</feature>
<dbReference type="PANTHER" id="PTHR38248:SF2">
    <property type="entry name" value="FUNK1 11"/>
    <property type="match status" value="1"/>
</dbReference>
<feature type="domain" description="Fungal-type protein kinase" evidence="2">
    <location>
        <begin position="196"/>
        <end position="374"/>
    </location>
</feature>
<gene>
    <name evidence="3" type="ORF">B0H15DRAFT_956764</name>
</gene>
<dbReference type="InterPro" id="IPR011009">
    <property type="entry name" value="Kinase-like_dom_sf"/>
</dbReference>
<accession>A0AAD6TR57</accession>
<feature type="domain" description="Fungal-type protein kinase" evidence="2">
    <location>
        <begin position="430"/>
        <end position="572"/>
    </location>
</feature>
<evidence type="ECO:0000313" key="4">
    <source>
        <dbReference type="Proteomes" id="UP001222325"/>
    </source>
</evidence>
<feature type="compositionally biased region" description="Low complexity" evidence="1">
    <location>
        <begin position="704"/>
        <end position="715"/>
    </location>
</feature>
<dbReference type="PROSITE" id="PS00109">
    <property type="entry name" value="PROTEIN_KINASE_TYR"/>
    <property type="match status" value="1"/>
</dbReference>
<protein>
    <recommendedName>
        <fullName evidence="2">Fungal-type protein kinase domain-containing protein</fullName>
    </recommendedName>
</protein>
<dbReference type="Proteomes" id="UP001222325">
    <property type="component" value="Unassembled WGS sequence"/>
</dbReference>
<sequence>MHPRGIAGSELTGVSHRKRHVHDGRAIAGDSVRGACGGRRPLCARVEEDGGPEGQDANQRIALPIDDMHRNPRLRPRRSTPKNRDVFVSGVPQVPLEEFLVTLLPAVSEASCAQLKERLVTRHHLPPNSSAAGQSSRNDRVKDLKFLFDAAVEAATKNSPQLSGPAHMELFLACNSGVSSHPDAELRVASRTTDDLHPWMGTIIPWRCDPDGESLYYNQQYIIWDCENALREDSRRRFTFGITLDTNDVRIWFFSRSHNVVSEPHKLDSEPGILIRLFLSIASATPESLGYDPTTSYFVDGAGAIQYKLTLNDVVYVTKQLLADNRAEEISGRATRVWEAYREDDPERISVVIKDLWTSIGGVQEGAQLQELHEKLRALVDPGTPRPPSDYFLTLVDHGFVPVAGGADDNTVDVMMHGHHFSVGSANHGPRKHYRIVFKELGVAVNRIYDVSEAMRALADATRALSLLHRLGFVHRDVSAGNILLVDGVGKLSDLEYLKSYKGEAGLIPSDPNIGTPEYTAVEVAADYYMWVGDSLLSRGKDPDADRPPTPFLRYHPFHDLESTLWVALWVVLYHQRCNDAMKALLNKYFSWEIVGEINVLSRMVALRFGFRPAEPSGPLLPVIQVLERLRRTLFALYRIFEGDFDVHYAIFDDAPLPHDSPFEGVHAEVISEYESAAQLATDISFETPQKRKAPSTSGVSDTPGSSNPSPNGPSKKLKSNKAMCPPPPKSSAAHRKRRDRNLVATRRSSRIAERKLKKPNNP</sequence>